<dbReference type="Proteomes" id="UP000748308">
    <property type="component" value="Unassembled WGS sequence"/>
</dbReference>
<dbReference type="Gene3D" id="3.40.30.10">
    <property type="entry name" value="Glutaredoxin"/>
    <property type="match status" value="1"/>
</dbReference>
<gene>
    <name evidence="4" type="ORF">FJY75_07055</name>
</gene>
<dbReference type="Pfam" id="PF00578">
    <property type="entry name" value="AhpC-TSA"/>
    <property type="match status" value="1"/>
</dbReference>
<dbReference type="InterPro" id="IPR013766">
    <property type="entry name" value="Thioredoxin_domain"/>
</dbReference>
<evidence type="ECO:0000259" key="3">
    <source>
        <dbReference type="PROSITE" id="PS51352"/>
    </source>
</evidence>
<protein>
    <submittedName>
        <fullName evidence="4">TlpA family protein disulfide reductase</fullName>
    </submittedName>
</protein>
<evidence type="ECO:0000256" key="1">
    <source>
        <dbReference type="SAM" id="MobiDB-lite"/>
    </source>
</evidence>
<evidence type="ECO:0000313" key="4">
    <source>
        <dbReference type="EMBL" id="MBM3317595.1"/>
    </source>
</evidence>
<keyword evidence="2" id="KW-0732">Signal</keyword>
<name>A0A938BQT3_UNCEI</name>
<dbReference type="GO" id="GO:0016209">
    <property type="term" value="F:antioxidant activity"/>
    <property type="evidence" value="ECO:0007669"/>
    <property type="project" value="InterPro"/>
</dbReference>
<dbReference type="SUPFAM" id="SSF52833">
    <property type="entry name" value="Thioredoxin-like"/>
    <property type="match status" value="1"/>
</dbReference>
<dbReference type="PROSITE" id="PS51352">
    <property type="entry name" value="THIOREDOXIN_2"/>
    <property type="match status" value="1"/>
</dbReference>
<organism evidence="4 5">
    <name type="scientific">Eiseniibacteriota bacterium</name>
    <dbReference type="NCBI Taxonomy" id="2212470"/>
    <lineage>
        <taxon>Bacteria</taxon>
        <taxon>Candidatus Eiseniibacteriota</taxon>
    </lineage>
</organism>
<dbReference type="InterPro" id="IPR000866">
    <property type="entry name" value="AhpC/TSA"/>
</dbReference>
<dbReference type="EMBL" id="VGIY01000149">
    <property type="protein sequence ID" value="MBM3317595.1"/>
    <property type="molecule type" value="Genomic_DNA"/>
</dbReference>
<evidence type="ECO:0000313" key="5">
    <source>
        <dbReference type="Proteomes" id="UP000748308"/>
    </source>
</evidence>
<dbReference type="InterPro" id="IPR036249">
    <property type="entry name" value="Thioredoxin-like_sf"/>
</dbReference>
<dbReference type="PANTHER" id="PTHR42852:SF17">
    <property type="entry name" value="THIOREDOXIN-LIKE PROTEIN HI_1115"/>
    <property type="match status" value="1"/>
</dbReference>
<sequence>MRIAGCLSLAAAALLLATGAGAADKAPDFKLPDLAGEVVQLSEYNAKNPVLIAFWATWCIPCPEELKHIQRFYDQHKESGFRVLAISVDGTKSVAGVKPFVEGRRFSFPVLLDTNNDVMRKYLVKAVPSVCLLKPGGEVAYHHVGYRPGDEVALGREIAKLVAETNAAANPAGTGAAGPAASEAGGDRPAPSAPPNEGEAAEADPDAGVGAEGAGASAEGAGSSAESAGTRDR</sequence>
<feature type="signal peptide" evidence="2">
    <location>
        <begin position="1"/>
        <end position="22"/>
    </location>
</feature>
<dbReference type="InterPro" id="IPR050553">
    <property type="entry name" value="Thioredoxin_ResA/DsbE_sf"/>
</dbReference>
<accession>A0A938BQT3</accession>
<feature type="chain" id="PRO_5037280584" evidence="2">
    <location>
        <begin position="23"/>
        <end position="233"/>
    </location>
</feature>
<dbReference type="PANTHER" id="PTHR42852">
    <property type="entry name" value="THIOL:DISULFIDE INTERCHANGE PROTEIN DSBE"/>
    <property type="match status" value="1"/>
</dbReference>
<feature type="region of interest" description="Disordered" evidence="1">
    <location>
        <begin position="169"/>
        <end position="233"/>
    </location>
</feature>
<proteinExistence type="predicted"/>
<dbReference type="GO" id="GO:0016491">
    <property type="term" value="F:oxidoreductase activity"/>
    <property type="evidence" value="ECO:0007669"/>
    <property type="project" value="InterPro"/>
</dbReference>
<dbReference type="AlphaFoldDB" id="A0A938BQT3"/>
<dbReference type="CDD" id="cd02966">
    <property type="entry name" value="TlpA_like_family"/>
    <property type="match status" value="1"/>
</dbReference>
<evidence type="ECO:0000256" key="2">
    <source>
        <dbReference type="SAM" id="SignalP"/>
    </source>
</evidence>
<reference evidence="4" key="1">
    <citation type="submission" date="2019-03" db="EMBL/GenBank/DDBJ databases">
        <title>Lake Tanganyika Metagenome-Assembled Genomes (MAGs).</title>
        <authorList>
            <person name="Tran P."/>
        </authorList>
    </citation>
    <scope>NUCLEOTIDE SEQUENCE</scope>
    <source>
        <strain evidence="4">M_DeepCast_400m_m2_100</strain>
    </source>
</reference>
<comment type="caution">
    <text evidence="4">The sequence shown here is derived from an EMBL/GenBank/DDBJ whole genome shotgun (WGS) entry which is preliminary data.</text>
</comment>
<feature type="compositionally biased region" description="Low complexity" evidence="1">
    <location>
        <begin position="169"/>
        <end position="184"/>
    </location>
</feature>
<feature type="domain" description="Thioredoxin" evidence="3">
    <location>
        <begin position="20"/>
        <end position="163"/>
    </location>
</feature>
<feature type="compositionally biased region" description="Low complexity" evidence="1">
    <location>
        <begin position="206"/>
        <end position="233"/>
    </location>
</feature>